<evidence type="ECO:0000313" key="3">
    <source>
        <dbReference type="Proteomes" id="UP000825935"/>
    </source>
</evidence>
<accession>A0A8T2VAW3</accession>
<dbReference type="OrthoDB" id="546249at2759"/>
<dbReference type="OMA" id="DVQFICP"/>
<organism evidence="2 3">
    <name type="scientific">Ceratopteris richardii</name>
    <name type="common">Triangle waterfern</name>
    <dbReference type="NCBI Taxonomy" id="49495"/>
    <lineage>
        <taxon>Eukaryota</taxon>
        <taxon>Viridiplantae</taxon>
        <taxon>Streptophyta</taxon>
        <taxon>Embryophyta</taxon>
        <taxon>Tracheophyta</taxon>
        <taxon>Polypodiopsida</taxon>
        <taxon>Polypodiidae</taxon>
        <taxon>Polypodiales</taxon>
        <taxon>Pteridineae</taxon>
        <taxon>Pteridaceae</taxon>
        <taxon>Parkerioideae</taxon>
        <taxon>Ceratopteris</taxon>
    </lineage>
</organism>
<reference evidence="2" key="1">
    <citation type="submission" date="2021-08" db="EMBL/GenBank/DDBJ databases">
        <title>WGS assembly of Ceratopteris richardii.</title>
        <authorList>
            <person name="Marchant D.B."/>
            <person name="Chen G."/>
            <person name="Jenkins J."/>
            <person name="Shu S."/>
            <person name="Leebens-Mack J."/>
            <person name="Grimwood J."/>
            <person name="Schmutz J."/>
            <person name="Soltis P."/>
            <person name="Soltis D."/>
            <person name="Chen Z.-H."/>
        </authorList>
    </citation>
    <scope>NUCLEOTIDE SEQUENCE</scope>
    <source>
        <strain evidence="2">Whitten #5841</strain>
        <tissue evidence="2">Leaf</tissue>
    </source>
</reference>
<feature type="region of interest" description="Disordered" evidence="1">
    <location>
        <begin position="1"/>
        <end position="35"/>
    </location>
</feature>
<feature type="compositionally biased region" description="Basic residues" evidence="1">
    <location>
        <begin position="1"/>
        <end position="12"/>
    </location>
</feature>
<sequence length="654" mass="73267">MNTILRLKKTKKFGSASSSSSPSEPSPSDVAEPSNRAPPEVVIAVDFGTTFSGFAYVRTNDPKLEISDNCTWPGSNLAGAAAYCKNRTCLYYVPKTSTDGRLRLELKEWGWQAYLAFQKAVTDFTIGHNHSQSLRGPSVHPISSLSGPGTADPLHASETLVTNIGFFADRFKLHFASQEHSRSLPVLPGDLSPEKLVVDYLRCLTTFTIEQLRIATRDDFSMKNVQWCLTVPAIWDEEAKQLMRLFAEKAGMIQGNLCLSNDEASPYPLRIILEPEAASAYCQDEARRNVQISQGDKILIADIGGGTIDIAVHEVLEINASSGITKVKEAVPSYGALGGGTFVDLLFFQLVNRRIECFSDFCRNSNQSLGLDISSWWQRLKADYDGGDYSGQYYLINSGLTDAWKRYDRERGIQKADNEYSHLHLAPADFTEIFDPEVRKIIDLIEQQIRDVKILMIVGGFANSAYLKKKIRDAFKGRVKEIIIPLDPGRAICRGAASLYMKRGYIESRISRRTYGICARRDFQVGDPIELEDIDDDGKRKCTRTFSVFVKKGAEVEVDSKAKRTYYPAFHGQQKIRFDLYSSPRTDPRYTTEEDAKKEGSFEIDISRGKSKGKEREIEVTMLFGDSVITVSAARKNFGKSKTVDCLEVRFDRS</sequence>
<protein>
    <submittedName>
        <fullName evidence="2">Uncharacterized protein</fullName>
    </submittedName>
</protein>
<dbReference type="CDD" id="cd10229">
    <property type="entry name" value="ASKHA_NBD_HSP70_HSPA12"/>
    <property type="match status" value="1"/>
</dbReference>
<feature type="compositionally biased region" description="Low complexity" evidence="1">
    <location>
        <begin position="15"/>
        <end position="34"/>
    </location>
</feature>
<dbReference type="Proteomes" id="UP000825935">
    <property type="component" value="Chromosome 1"/>
</dbReference>
<dbReference type="PANTHER" id="PTHR14187:SF5">
    <property type="entry name" value="HEAT SHOCK 70 KDA PROTEIN 12A"/>
    <property type="match status" value="1"/>
</dbReference>
<name>A0A8T2VAW3_CERRI</name>
<gene>
    <name evidence="2" type="ORF">KP509_01G017900</name>
</gene>
<dbReference type="Gene3D" id="3.30.420.40">
    <property type="match status" value="1"/>
</dbReference>
<dbReference type="PANTHER" id="PTHR14187">
    <property type="entry name" value="ALPHA KINASE/ELONGATION FACTOR 2 KINASE"/>
    <property type="match status" value="1"/>
</dbReference>
<dbReference type="EMBL" id="CM035406">
    <property type="protein sequence ID" value="KAH7445617.1"/>
    <property type="molecule type" value="Genomic_DNA"/>
</dbReference>
<keyword evidence="3" id="KW-1185">Reference proteome</keyword>
<dbReference type="InterPro" id="IPR043129">
    <property type="entry name" value="ATPase_NBD"/>
</dbReference>
<proteinExistence type="predicted"/>
<dbReference type="SUPFAM" id="SSF53067">
    <property type="entry name" value="Actin-like ATPase domain"/>
    <property type="match status" value="2"/>
</dbReference>
<evidence type="ECO:0000256" key="1">
    <source>
        <dbReference type="SAM" id="MobiDB-lite"/>
    </source>
</evidence>
<evidence type="ECO:0000313" key="2">
    <source>
        <dbReference type="EMBL" id="KAH7445617.1"/>
    </source>
</evidence>
<dbReference type="AlphaFoldDB" id="A0A8T2VAW3"/>
<comment type="caution">
    <text evidence="2">The sequence shown here is derived from an EMBL/GenBank/DDBJ whole genome shotgun (WGS) entry which is preliminary data.</text>
</comment>